<sequence length="194" mass="20224">MAGRGAGLALPRAKLAVSGSEHPILPRLHHPTAAIISPTALIPLSPPFTRGTQPFLHSSAGHSLPLACGNTRPLPLIHPPHALASCHSALSLDSTAFARPDILASPLERSLALFTTTCVRASVSHSSNPNKKAPLTIKINGSQLPCLVSSPLVGSSSYPSFASLASCVASPWILLRNIRFIGFTPAVPSHLSHL</sequence>
<accession>M9LU90</accession>
<organism evidence="1 2">
    <name type="scientific">Pseudozyma antarctica (strain T-34)</name>
    <name type="common">Yeast</name>
    <name type="synonym">Candida antarctica</name>
    <dbReference type="NCBI Taxonomy" id="1151754"/>
    <lineage>
        <taxon>Eukaryota</taxon>
        <taxon>Fungi</taxon>
        <taxon>Dikarya</taxon>
        <taxon>Basidiomycota</taxon>
        <taxon>Ustilaginomycotina</taxon>
        <taxon>Ustilaginomycetes</taxon>
        <taxon>Ustilaginales</taxon>
        <taxon>Ustilaginaceae</taxon>
        <taxon>Moesziomyces</taxon>
    </lineage>
</organism>
<dbReference type="Proteomes" id="UP000011976">
    <property type="component" value="Unassembled WGS sequence"/>
</dbReference>
<gene>
    <name evidence="1" type="ORF">PANT_7d00205</name>
</gene>
<evidence type="ECO:0000313" key="1">
    <source>
        <dbReference type="EMBL" id="GAC72644.1"/>
    </source>
</evidence>
<evidence type="ECO:0000313" key="2">
    <source>
        <dbReference type="Proteomes" id="UP000011976"/>
    </source>
</evidence>
<reference evidence="2" key="1">
    <citation type="journal article" date="2013" name="Genome Announc.">
        <title>Genome sequence of the basidiomycetous yeast Pseudozyma antarctica T-34, a producer of the glycolipid biosurfactants mannosylerythritol lipids.</title>
        <authorList>
            <person name="Morita T."/>
            <person name="Koike H."/>
            <person name="Koyama Y."/>
            <person name="Hagiwara H."/>
            <person name="Ito E."/>
            <person name="Fukuoka T."/>
            <person name="Imura T."/>
            <person name="Machida M."/>
            <person name="Kitamoto D."/>
        </authorList>
    </citation>
    <scope>NUCLEOTIDE SEQUENCE [LARGE SCALE GENOMIC DNA]</scope>
    <source>
        <strain evidence="2">T-34</strain>
    </source>
</reference>
<name>M9LU90_PSEA3</name>
<dbReference type="EMBL" id="DF196773">
    <property type="protein sequence ID" value="GAC72644.1"/>
    <property type="molecule type" value="Genomic_DNA"/>
</dbReference>
<protein>
    <submittedName>
        <fullName evidence="1">Uncharacterized protein</fullName>
    </submittedName>
</protein>
<dbReference type="AlphaFoldDB" id="M9LU90"/>
<proteinExistence type="predicted"/>